<feature type="binding site" evidence="3">
    <location>
        <begin position="91"/>
        <end position="94"/>
    </location>
    <ligand>
        <name>NAD(+)</name>
        <dbReference type="ChEBI" id="CHEBI:57540"/>
    </ligand>
</feature>
<dbReference type="Pfam" id="PF02146">
    <property type="entry name" value="SIR2"/>
    <property type="match status" value="1"/>
</dbReference>
<proteinExistence type="inferred from homology"/>
<dbReference type="GO" id="GO:0008270">
    <property type="term" value="F:zinc ion binding"/>
    <property type="evidence" value="ECO:0007669"/>
    <property type="project" value="UniProtKB-UniRule"/>
</dbReference>
<reference evidence="6" key="1">
    <citation type="submission" date="2016-03" db="EMBL/GenBank/DDBJ databases">
        <title>Co-evolution between Pasteurellaceae and their hosts.</title>
        <authorList>
            <person name="Hansen M.J."/>
            <person name="Bojesen A.M."/>
            <person name="Planet P."/>
        </authorList>
    </citation>
    <scope>NUCLEOTIDE SEQUENCE</scope>
    <source>
        <strain evidence="6">146/S8/89</strain>
    </source>
</reference>
<feature type="binding site" evidence="3">
    <location>
        <begin position="10"/>
        <end position="29"/>
    </location>
    <ligand>
        <name>NAD(+)</name>
        <dbReference type="ChEBI" id="CHEBI:57540"/>
    </ligand>
</feature>
<evidence type="ECO:0000256" key="3">
    <source>
        <dbReference type="HAMAP-Rule" id="MF_01121"/>
    </source>
</evidence>
<dbReference type="InterPro" id="IPR026591">
    <property type="entry name" value="Sirtuin_cat_small_dom_sf"/>
</dbReference>
<dbReference type="InterPro" id="IPR026590">
    <property type="entry name" value="Ssirtuin_cat_dom"/>
</dbReference>
<feature type="binding site" evidence="3">
    <location>
        <begin position="202"/>
        <end position="204"/>
    </location>
    <ligand>
        <name>NAD(+)</name>
        <dbReference type="ChEBI" id="CHEBI:57540"/>
    </ligand>
</feature>
<feature type="binding site" evidence="3">
    <location>
        <begin position="176"/>
        <end position="178"/>
    </location>
    <ligand>
        <name>NAD(+)</name>
        <dbReference type="ChEBI" id="CHEBI:57540"/>
    </ligand>
</feature>
<keyword evidence="2 3" id="KW-0520">NAD</keyword>
<comment type="function">
    <text evidence="3">NAD-dependent lysine deacetylase and desuccinylase that specifically removes acetyl and succinyl groups on target proteins. Modulates the activities of several proteins which are inactive in their acylated form.</text>
</comment>
<dbReference type="InterPro" id="IPR003000">
    <property type="entry name" value="Sirtuin"/>
</dbReference>
<comment type="catalytic activity">
    <reaction evidence="3">
        <text>N(6)-succinyl-L-lysyl-[protein] + NAD(+) + H2O = 2''-O-succinyl-ADP-D-ribose + nicotinamide + L-lysyl-[protein]</text>
        <dbReference type="Rhea" id="RHEA:47668"/>
        <dbReference type="Rhea" id="RHEA-COMP:9752"/>
        <dbReference type="Rhea" id="RHEA-COMP:11877"/>
        <dbReference type="ChEBI" id="CHEBI:15377"/>
        <dbReference type="ChEBI" id="CHEBI:17154"/>
        <dbReference type="ChEBI" id="CHEBI:29969"/>
        <dbReference type="ChEBI" id="CHEBI:57540"/>
        <dbReference type="ChEBI" id="CHEBI:87830"/>
        <dbReference type="ChEBI" id="CHEBI:87832"/>
    </reaction>
</comment>
<dbReference type="GO" id="GO:0070403">
    <property type="term" value="F:NAD+ binding"/>
    <property type="evidence" value="ECO:0007669"/>
    <property type="project" value="UniProtKB-UniRule"/>
</dbReference>
<comment type="caution">
    <text evidence="6">The sequence shown here is derived from an EMBL/GenBank/DDBJ whole genome shotgun (WGS) entry which is preliminary data.</text>
</comment>
<dbReference type="InterPro" id="IPR027546">
    <property type="entry name" value="Sirtuin_class_III"/>
</dbReference>
<keyword evidence="3" id="KW-0963">Cytoplasm</keyword>
<keyword evidence="1" id="KW-0808">Transferase</keyword>
<keyword evidence="7" id="KW-1185">Reference proteome</keyword>
<evidence type="ECO:0000259" key="5">
    <source>
        <dbReference type="PROSITE" id="PS50305"/>
    </source>
</evidence>
<accession>A0A9X4PBZ8</accession>
<dbReference type="HAMAP" id="MF_01121">
    <property type="entry name" value="Sirtuin_ClassIII"/>
    <property type="match status" value="1"/>
</dbReference>
<comment type="caution">
    <text evidence="3 4">Lacks conserved residue(s) required for the propagation of feature annotation.</text>
</comment>
<dbReference type="Gene3D" id="3.30.1600.10">
    <property type="entry name" value="SIR2/SIRT2 'Small Domain"/>
    <property type="match status" value="1"/>
</dbReference>
<comment type="catalytic activity">
    <reaction evidence="3">
        <text>N(6)-acetyl-L-lysyl-[protein] + NAD(+) + H2O = 2''-O-acetyl-ADP-D-ribose + nicotinamide + L-lysyl-[protein]</text>
        <dbReference type="Rhea" id="RHEA:43636"/>
        <dbReference type="Rhea" id="RHEA-COMP:9752"/>
        <dbReference type="Rhea" id="RHEA-COMP:10731"/>
        <dbReference type="ChEBI" id="CHEBI:15377"/>
        <dbReference type="ChEBI" id="CHEBI:17154"/>
        <dbReference type="ChEBI" id="CHEBI:29969"/>
        <dbReference type="ChEBI" id="CHEBI:57540"/>
        <dbReference type="ChEBI" id="CHEBI:61930"/>
        <dbReference type="ChEBI" id="CHEBI:83767"/>
        <dbReference type="EC" id="2.3.1.286"/>
    </reaction>
</comment>
<keyword evidence="3" id="KW-0479">Metal-binding</keyword>
<protein>
    <recommendedName>
        <fullName evidence="3">NAD-dependent protein deacylase</fullName>
        <ecNumber evidence="3">2.3.1.286</ecNumber>
    </recommendedName>
    <alternativeName>
        <fullName evidence="3">Regulatory protein SIR2 homolog</fullName>
    </alternativeName>
</protein>
<name>A0A9X4PBZ8_9PAST</name>
<comment type="similarity">
    <text evidence="3">Belongs to the sirtuin family. Class III subfamily.</text>
</comment>
<dbReference type="PROSITE" id="PS50305">
    <property type="entry name" value="SIRTUIN"/>
    <property type="match status" value="1"/>
</dbReference>
<feature type="binding site" evidence="3">
    <location>
        <position position="220"/>
    </location>
    <ligand>
        <name>NAD(+)</name>
        <dbReference type="ChEBI" id="CHEBI:57540"/>
    </ligand>
</feature>
<feature type="binding site" evidence="3">
    <location>
        <position position="136"/>
    </location>
    <ligand>
        <name>Zn(2+)</name>
        <dbReference type="ChEBI" id="CHEBI:29105"/>
    </ligand>
</feature>
<dbReference type="GO" id="GO:0036054">
    <property type="term" value="F:protein-malonyllysine demalonylase activity"/>
    <property type="evidence" value="ECO:0007669"/>
    <property type="project" value="InterPro"/>
</dbReference>
<comment type="subcellular location">
    <subcellularLocation>
        <location evidence="3">Cytoplasm</location>
    </subcellularLocation>
</comment>
<dbReference type="InterPro" id="IPR029035">
    <property type="entry name" value="DHS-like_NAD/FAD-binding_dom"/>
</dbReference>
<evidence type="ECO:0000313" key="6">
    <source>
        <dbReference type="EMBL" id="MDG6894591.1"/>
    </source>
</evidence>
<evidence type="ECO:0000256" key="4">
    <source>
        <dbReference type="PROSITE-ProRule" id="PRU00236"/>
    </source>
</evidence>
<feature type="active site" description="Proton acceptor" evidence="3">
    <location>
        <position position="109"/>
    </location>
</feature>
<evidence type="ECO:0000256" key="2">
    <source>
        <dbReference type="ARBA" id="ARBA00023027"/>
    </source>
</evidence>
<dbReference type="PANTHER" id="PTHR11085:SF4">
    <property type="entry name" value="NAD-DEPENDENT PROTEIN DEACYLASE"/>
    <property type="match status" value="1"/>
</dbReference>
<dbReference type="PANTHER" id="PTHR11085">
    <property type="entry name" value="NAD-DEPENDENT PROTEIN DEACYLASE SIRTUIN-5, MITOCHONDRIAL-RELATED"/>
    <property type="match status" value="1"/>
</dbReference>
<dbReference type="GO" id="GO:0036055">
    <property type="term" value="F:protein-succinyllysine desuccinylase activity"/>
    <property type="evidence" value="ECO:0007669"/>
    <property type="project" value="UniProtKB-UniRule"/>
</dbReference>
<dbReference type="EC" id="2.3.1.286" evidence="3"/>
<evidence type="ECO:0000256" key="1">
    <source>
        <dbReference type="ARBA" id="ARBA00022679"/>
    </source>
</evidence>
<keyword evidence="3" id="KW-0862">Zinc</keyword>
<feature type="binding site" evidence="3">
    <location>
        <position position="117"/>
    </location>
    <ligand>
        <name>Zn(2+)</name>
        <dbReference type="ChEBI" id="CHEBI:29105"/>
    </ligand>
</feature>
<dbReference type="GO" id="GO:0017136">
    <property type="term" value="F:histone deacetylase activity, NAD-dependent"/>
    <property type="evidence" value="ECO:0007669"/>
    <property type="project" value="TreeGrafter"/>
</dbReference>
<dbReference type="InterPro" id="IPR050134">
    <property type="entry name" value="NAD-dep_sirtuin_deacylases"/>
</dbReference>
<dbReference type="Gene3D" id="3.40.50.1220">
    <property type="entry name" value="TPP-binding domain"/>
    <property type="match status" value="1"/>
</dbReference>
<comment type="cofactor">
    <cofactor evidence="3">
        <name>Zn(2+)</name>
        <dbReference type="ChEBI" id="CHEBI:29105"/>
    </cofactor>
    <text evidence="3">Binds 1 zinc ion per subunit.</text>
</comment>
<dbReference type="Proteomes" id="UP001155500">
    <property type="component" value="Unassembled WGS sequence"/>
</dbReference>
<feature type="binding site" evidence="3">
    <location>
        <position position="54"/>
    </location>
    <ligand>
        <name>substrate</name>
    </ligand>
</feature>
<comment type="domain">
    <text evidence="3">2 residues (Tyr-54 and Arg-57) present in a large hydrophobic pocket are probably involved in substrate specificity. They are important for desuccinylation activity, but dispensable for deacetylation activity.</text>
</comment>
<dbReference type="NCBIfam" id="NF001755">
    <property type="entry name" value="PRK00481.1-5"/>
    <property type="match status" value="1"/>
</dbReference>
<evidence type="ECO:0000313" key="7">
    <source>
        <dbReference type="Proteomes" id="UP001155500"/>
    </source>
</evidence>
<dbReference type="SUPFAM" id="SSF52467">
    <property type="entry name" value="DHS-like NAD/FAD-binding domain"/>
    <property type="match status" value="1"/>
</dbReference>
<dbReference type="RefSeq" id="WP_279572063.1">
    <property type="nucleotide sequence ID" value="NZ_LWID01000001.1"/>
</dbReference>
<feature type="binding site" evidence="3">
    <location>
        <position position="57"/>
    </location>
    <ligand>
        <name>substrate</name>
    </ligand>
</feature>
<dbReference type="EMBL" id="LWID01000001">
    <property type="protein sequence ID" value="MDG6894591.1"/>
    <property type="molecule type" value="Genomic_DNA"/>
</dbReference>
<dbReference type="GO" id="GO:0005737">
    <property type="term" value="C:cytoplasm"/>
    <property type="evidence" value="ECO:0007669"/>
    <property type="project" value="UniProtKB-SubCell"/>
</dbReference>
<dbReference type="AlphaFoldDB" id="A0A9X4PBZ8"/>
<dbReference type="CDD" id="cd01412">
    <property type="entry name" value="SIRT5_Af1_CobB"/>
    <property type="match status" value="1"/>
</dbReference>
<feature type="domain" description="Deacetylase sirtuin-type" evidence="5">
    <location>
        <begin position="1"/>
        <end position="234"/>
    </location>
</feature>
<organism evidence="6 7">
    <name type="scientific">Volucribacter amazonae</name>
    <dbReference type="NCBI Taxonomy" id="256731"/>
    <lineage>
        <taxon>Bacteria</taxon>
        <taxon>Pseudomonadati</taxon>
        <taxon>Pseudomonadota</taxon>
        <taxon>Gammaproteobacteria</taxon>
        <taxon>Pasteurellales</taxon>
        <taxon>Pasteurellaceae</taxon>
        <taxon>Volucribacter</taxon>
    </lineage>
</organism>
<gene>
    <name evidence="3" type="primary">cobB</name>
    <name evidence="6" type="ORF">A6A20_02875</name>
</gene>
<sequence length="237" mass="26830">MAARVVVLTGAGISAESGIRTFRANDGLWENHRIEDVATPQAFQRNPQLVQNFYNQRRRQLLSPEIQPNPAHFALAKLEQKIGDNLLIVTQNVDNLHERAGSKNLIHMHGELLKARCGGSGKVYSWQKDITEQDRCTCCHPPRELRPHIVWFGEMPLSMEKIYQSLAKCDYFISIGTSGNVYPAADFVREANLQGATSIELNLEKSQHYTAFKRTIYGKASEIVPSFVEQFLKEQDC</sequence>